<dbReference type="EMBL" id="KQ484002">
    <property type="protein sequence ID" value="KYP38428.1"/>
    <property type="molecule type" value="Genomic_DNA"/>
</dbReference>
<dbReference type="AlphaFoldDB" id="A0A151R728"/>
<evidence type="ECO:0000313" key="2">
    <source>
        <dbReference type="Proteomes" id="UP000075243"/>
    </source>
</evidence>
<organism evidence="1 2">
    <name type="scientific">Cajanus cajan</name>
    <name type="common">Pigeon pea</name>
    <name type="synonym">Cajanus indicus</name>
    <dbReference type="NCBI Taxonomy" id="3821"/>
    <lineage>
        <taxon>Eukaryota</taxon>
        <taxon>Viridiplantae</taxon>
        <taxon>Streptophyta</taxon>
        <taxon>Embryophyta</taxon>
        <taxon>Tracheophyta</taxon>
        <taxon>Spermatophyta</taxon>
        <taxon>Magnoliopsida</taxon>
        <taxon>eudicotyledons</taxon>
        <taxon>Gunneridae</taxon>
        <taxon>Pentapetalae</taxon>
        <taxon>rosids</taxon>
        <taxon>fabids</taxon>
        <taxon>Fabales</taxon>
        <taxon>Fabaceae</taxon>
        <taxon>Papilionoideae</taxon>
        <taxon>50 kb inversion clade</taxon>
        <taxon>NPAAA clade</taxon>
        <taxon>indigoferoid/millettioid clade</taxon>
        <taxon>Phaseoleae</taxon>
        <taxon>Cajanus</taxon>
    </lineage>
</organism>
<dbReference type="Gramene" id="C.cajan_42398.t">
    <property type="protein sequence ID" value="C.cajan_42398.t.cds1"/>
    <property type="gene ID" value="C.cajan_42398"/>
</dbReference>
<accession>A0A151R728</accession>
<proteinExistence type="predicted"/>
<evidence type="ECO:0000313" key="1">
    <source>
        <dbReference type="EMBL" id="KYP38428.1"/>
    </source>
</evidence>
<keyword evidence="2" id="KW-1185">Reference proteome</keyword>
<evidence type="ECO:0008006" key="3">
    <source>
        <dbReference type="Google" id="ProtNLM"/>
    </source>
</evidence>
<protein>
    <recommendedName>
        <fullName evidence="3">Copia protein</fullName>
    </recommendedName>
</protein>
<gene>
    <name evidence="1" type="ORF">KK1_040324</name>
</gene>
<name>A0A151R728_CAJCA</name>
<sequence length="68" mass="8043">MHITSNLVFHKRTKHIKIDCYFIHEKIGSKKIITPFVRSDEQLTDSFTKFLHGLRIAHIFSKLDAYNL</sequence>
<dbReference type="Proteomes" id="UP000075243">
    <property type="component" value="Unassembled WGS sequence"/>
</dbReference>
<reference evidence="1" key="1">
    <citation type="journal article" date="2012" name="Nat. Biotechnol.">
        <title>Draft genome sequence of pigeonpea (Cajanus cajan), an orphan legume crop of resource-poor farmers.</title>
        <authorList>
            <person name="Varshney R.K."/>
            <person name="Chen W."/>
            <person name="Li Y."/>
            <person name="Bharti A.K."/>
            <person name="Saxena R.K."/>
            <person name="Schlueter J.A."/>
            <person name="Donoghue M.T."/>
            <person name="Azam S."/>
            <person name="Fan G."/>
            <person name="Whaley A.M."/>
            <person name="Farmer A.D."/>
            <person name="Sheridan J."/>
            <person name="Iwata A."/>
            <person name="Tuteja R."/>
            <person name="Penmetsa R.V."/>
            <person name="Wu W."/>
            <person name="Upadhyaya H.D."/>
            <person name="Yang S.P."/>
            <person name="Shah T."/>
            <person name="Saxena K.B."/>
            <person name="Michael T."/>
            <person name="McCombie W.R."/>
            <person name="Yang B."/>
            <person name="Zhang G."/>
            <person name="Yang H."/>
            <person name="Wang J."/>
            <person name="Spillane C."/>
            <person name="Cook D.R."/>
            <person name="May G.D."/>
            <person name="Xu X."/>
            <person name="Jackson S.A."/>
        </authorList>
    </citation>
    <scope>NUCLEOTIDE SEQUENCE [LARGE SCALE GENOMIC DNA]</scope>
</reference>